<dbReference type="Proteomes" id="UP001596058">
    <property type="component" value="Unassembled WGS sequence"/>
</dbReference>
<protein>
    <submittedName>
        <fullName evidence="1">VOC family protein</fullName>
    </submittedName>
</protein>
<sequence length="103" mass="11152">MVAKANLVVIYTGRIEECRAFYGSLGLEFRAEQHRDGPLHYAAVLDDGLVLEIYPAASGGPTGPLRLGFEVDALPGSPAGRQVLRDPDGRAVEVLVRDRIPDH</sequence>
<dbReference type="InterPro" id="IPR029068">
    <property type="entry name" value="Glyas_Bleomycin-R_OHBP_Dase"/>
</dbReference>
<keyword evidence="2" id="KW-1185">Reference proteome</keyword>
<evidence type="ECO:0000313" key="1">
    <source>
        <dbReference type="EMBL" id="MFC5832744.1"/>
    </source>
</evidence>
<name>A0ABW1D4C4_9ACTN</name>
<dbReference type="RefSeq" id="WP_379522177.1">
    <property type="nucleotide sequence ID" value="NZ_JBHSPA010000084.1"/>
</dbReference>
<comment type="caution">
    <text evidence="1">The sequence shown here is derived from an EMBL/GenBank/DDBJ whole genome shotgun (WGS) entry which is preliminary data.</text>
</comment>
<gene>
    <name evidence="1" type="ORF">ACFPZ3_53580</name>
</gene>
<evidence type="ECO:0000313" key="2">
    <source>
        <dbReference type="Proteomes" id="UP001596058"/>
    </source>
</evidence>
<proteinExistence type="predicted"/>
<dbReference type="EMBL" id="JBHSPA010000084">
    <property type="protein sequence ID" value="MFC5832744.1"/>
    <property type="molecule type" value="Genomic_DNA"/>
</dbReference>
<dbReference type="Gene3D" id="3.10.180.10">
    <property type="entry name" value="2,3-Dihydroxybiphenyl 1,2-Dioxygenase, domain 1"/>
    <property type="match status" value="1"/>
</dbReference>
<organism evidence="1 2">
    <name type="scientific">Nonomuraea insulae</name>
    <dbReference type="NCBI Taxonomy" id="1616787"/>
    <lineage>
        <taxon>Bacteria</taxon>
        <taxon>Bacillati</taxon>
        <taxon>Actinomycetota</taxon>
        <taxon>Actinomycetes</taxon>
        <taxon>Streptosporangiales</taxon>
        <taxon>Streptosporangiaceae</taxon>
        <taxon>Nonomuraea</taxon>
    </lineage>
</organism>
<accession>A0ABW1D4C4</accession>
<dbReference type="SUPFAM" id="SSF54593">
    <property type="entry name" value="Glyoxalase/Bleomycin resistance protein/Dihydroxybiphenyl dioxygenase"/>
    <property type="match status" value="1"/>
</dbReference>
<reference evidence="2" key="1">
    <citation type="journal article" date="2019" name="Int. J. Syst. Evol. Microbiol.">
        <title>The Global Catalogue of Microorganisms (GCM) 10K type strain sequencing project: providing services to taxonomists for standard genome sequencing and annotation.</title>
        <authorList>
            <consortium name="The Broad Institute Genomics Platform"/>
            <consortium name="The Broad Institute Genome Sequencing Center for Infectious Disease"/>
            <person name="Wu L."/>
            <person name="Ma J."/>
        </authorList>
    </citation>
    <scope>NUCLEOTIDE SEQUENCE [LARGE SCALE GENOMIC DNA]</scope>
    <source>
        <strain evidence="2">CCUG 53903</strain>
    </source>
</reference>